<dbReference type="RefSeq" id="WP_183475316.1">
    <property type="nucleotide sequence ID" value="NZ_JACIBX010000022.1"/>
</dbReference>
<evidence type="ECO:0000313" key="5">
    <source>
        <dbReference type="Proteomes" id="UP000576152"/>
    </source>
</evidence>
<sequence>MKHLLSSAAFVVLGSGMALAQSDVTTNVYTDNSFCTSDYSPATDGDQEEQSRTEFAEMDLDDDGMVSQDEYIECRKAATGDSEASGSSDGGSVDNSSDSGSSDSDASDSDSSSSGN</sequence>
<keyword evidence="5" id="KW-1185">Reference proteome</keyword>
<feature type="compositionally biased region" description="Low complexity" evidence="1">
    <location>
        <begin position="80"/>
        <end position="116"/>
    </location>
</feature>
<dbReference type="EMBL" id="JACIBX010000022">
    <property type="protein sequence ID" value="MBB3713853.1"/>
    <property type="molecule type" value="Genomic_DNA"/>
</dbReference>
<dbReference type="InterPro" id="IPR002048">
    <property type="entry name" value="EF_hand_dom"/>
</dbReference>
<organism evidence="4 5">
    <name type="scientific">Limimaricola variabilis</name>
    <dbReference type="NCBI Taxonomy" id="1492771"/>
    <lineage>
        <taxon>Bacteria</taxon>
        <taxon>Pseudomonadati</taxon>
        <taxon>Pseudomonadota</taxon>
        <taxon>Alphaproteobacteria</taxon>
        <taxon>Rhodobacterales</taxon>
        <taxon>Paracoccaceae</taxon>
        <taxon>Limimaricola</taxon>
    </lineage>
</organism>
<feature type="signal peptide" evidence="2">
    <location>
        <begin position="1"/>
        <end position="20"/>
    </location>
</feature>
<feature type="chain" id="PRO_5045281540" description="EF-hand domain-containing protein" evidence="2">
    <location>
        <begin position="21"/>
        <end position="116"/>
    </location>
</feature>
<dbReference type="PROSITE" id="PS00018">
    <property type="entry name" value="EF_HAND_1"/>
    <property type="match status" value="1"/>
</dbReference>
<protein>
    <recommendedName>
        <fullName evidence="3">EF-hand domain-containing protein</fullName>
    </recommendedName>
</protein>
<dbReference type="InterPro" id="IPR018247">
    <property type="entry name" value="EF_Hand_1_Ca_BS"/>
</dbReference>
<name>A0ABR6HTF9_9RHOB</name>
<accession>A0ABR6HTF9</accession>
<evidence type="ECO:0000256" key="1">
    <source>
        <dbReference type="SAM" id="MobiDB-lite"/>
    </source>
</evidence>
<evidence type="ECO:0000259" key="3">
    <source>
        <dbReference type="PROSITE" id="PS50222"/>
    </source>
</evidence>
<proteinExistence type="predicted"/>
<keyword evidence="2" id="KW-0732">Signal</keyword>
<evidence type="ECO:0000256" key="2">
    <source>
        <dbReference type="SAM" id="SignalP"/>
    </source>
</evidence>
<feature type="compositionally biased region" description="Polar residues" evidence="1">
    <location>
        <begin position="31"/>
        <end position="40"/>
    </location>
</feature>
<feature type="region of interest" description="Disordered" evidence="1">
    <location>
        <begin position="74"/>
        <end position="116"/>
    </location>
</feature>
<comment type="caution">
    <text evidence="4">The sequence shown here is derived from an EMBL/GenBank/DDBJ whole genome shotgun (WGS) entry which is preliminary data.</text>
</comment>
<feature type="domain" description="EF-hand" evidence="3">
    <location>
        <begin position="46"/>
        <end position="81"/>
    </location>
</feature>
<dbReference type="PROSITE" id="PS50222">
    <property type="entry name" value="EF_HAND_2"/>
    <property type="match status" value="1"/>
</dbReference>
<reference evidence="4 5" key="1">
    <citation type="submission" date="2020-08" db="EMBL/GenBank/DDBJ databases">
        <title>Genomic Encyclopedia of Type Strains, Phase III (KMG-III): the genomes of soil and plant-associated and newly described type strains.</title>
        <authorList>
            <person name="Whitman W."/>
        </authorList>
    </citation>
    <scope>NUCLEOTIDE SEQUENCE [LARGE SCALE GENOMIC DNA]</scope>
    <source>
        <strain evidence="4 5">CECT 8572</strain>
    </source>
</reference>
<feature type="region of interest" description="Disordered" evidence="1">
    <location>
        <begin position="31"/>
        <end position="52"/>
    </location>
</feature>
<evidence type="ECO:0000313" key="4">
    <source>
        <dbReference type="EMBL" id="MBB3713853.1"/>
    </source>
</evidence>
<gene>
    <name evidence="4" type="ORF">FHS00_003460</name>
</gene>
<dbReference type="Proteomes" id="UP000576152">
    <property type="component" value="Unassembled WGS sequence"/>
</dbReference>